<comment type="caution">
    <text evidence="1">The sequence shown here is derived from an EMBL/GenBank/DDBJ whole genome shotgun (WGS) entry which is preliminary data.</text>
</comment>
<gene>
    <name evidence="1" type="ORF">DdX_19550</name>
</gene>
<sequence>MRSPILPPSAFCDLLQFFTRHELERISTTCKFLSRLIEVEFQGAPFRVFHRLDICAFPPQDFHSIRNERKVAKGAYYSLYHDGARWHPTMYNNVQQFLAGEIDSVYSTPIYFSFAEMHRYLGLTVRTIETSIHVRDDISYTPEAVMELESLTNLWRNGEIRIEGRDVVLDDSIRLVLTSPTILQCKGLHMTNPNFAFSGYKVLYSPSVLKAFTSTADLNLCENWLKFFEGSDVNGNKPFFVLWGNDAIAVLIRHISHEFPRAKSRCTFKALMWKENGHSWESLTPFRIENNSTGEFLELIEAIPVEYRDHIMYWDKQYFTLERRGIEENEQRQKEIKKAKK</sequence>
<accession>A0AAD4MME2</accession>
<proteinExistence type="predicted"/>
<evidence type="ECO:0000313" key="2">
    <source>
        <dbReference type="Proteomes" id="UP001201812"/>
    </source>
</evidence>
<protein>
    <submittedName>
        <fullName evidence="1">Uncharacterized protein</fullName>
    </submittedName>
</protein>
<dbReference type="EMBL" id="JAKKPZ010000398">
    <property type="protein sequence ID" value="KAI1695503.1"/>
    <property type="molecule type" value="Genomic_DNA"/>
</dbReference>
<name>A0AAD4MME2_9BILA</name>
<organism evidence="1 2">
    <name type="scientific">Ditylenchus destructor</name>
    <dbReference type="NCBI Taxonomy" id="166010"/>
    <lineage>
        <taxon>Eukaryota</taxon>
        <taxon>Metazoa</taxon>
        <taxon>Ecdysozoa</taxon>
        <taxon>Nematoda</taxon>
        <taxon>Chromadorea</taxon>
        <taxon>Rhabditida</taxon>
        <taxon>Tylenchina</taxon>
        <taxon>Tylenchomorpha</taxon>
        <taxon>Sphaerularioidea</taxon>
        <taxon>Anguinidae</taxon>
        <taxon>Anguininae</taxon>
        <taxon>Ditylenchus</taxon>
    </lineage>
</organism>
<reference evidence="1" key="1">
    <citation type="submission" date="2022-01" db="EMBL/GenBank/DDBJ databases">
        <title>Genome Sequence Resource for Two Populations of Ditylenchus destructor, the Migratory Endoparasitic Phytonematode.</title>
        <authorList>
            <person name="Zhang H."/>
            <person name="Lin R."/>
            <person name="Xie B."/>
        </authorList>
    </citation>
    <scope>NUCLEOTIDE SEQUENCE</scope>
    <source>
        <strain evidence="1">BazhouSP</strain>
    </source>
</reference>
<dbReference type="AlphaFoldDB" id="A0AAD4MME2"/>
<dbReference type="Proteomes" id="UP001201812">
    <property type="component" value="Unassembled WGS sequence"/>
</dbReference>
<keyword evidence="2" id="KW-1185">Reference proteome</keyword>
<evidence type="ECO:0000313" key="1">
    <source>
        <dbReference type="EMBL" id="KAI1695503.1"/>
    </source>
</evidence>